<protein>
    <submittedName>
        <fullName evidence="1">Uncharacterized protein</fullName>
    </submittedName>
</protein>
<dbReference type="OMA" id="TAQCEER"/>
<dbReference type="RefSeq" id="XP_005717388.1">
    <property type="nucleotide sequence ID" value="XM_005717331.1"/>
</dbReference>
<evidence type="ECO:0000313" key="2">
    <source>
        <dbReference type="Proteomes" id="UP000012073"/>
    </source>
</evidence>
<proteinExistence type="predicted"/>
<dbReference type="AlphaFoldDB" id="R7QG85"/>
<organism evidence="1 2">
    <name type="scientific">Chondrus crispus</name>
    <name type="common">Carrageen Irish moss</name>
    <name type="synonym">Polymorpha crispa</name>
    <dbReference type="NCBI Taxonomy" id="2769"/>
    <lineage>
        <taxon>Eukaryota</taxon>
        <taxon>Rhodophyta</taxon>
        <taxon>Florideophyceae</taxon>
        <taxon>Rhodymeniophycidae</taxon>
        <taxon>Gigartinales</taxon>
        <taxon>Gigartinaceae</taxon>
        <taxon>Chondrus</taxon>
    </lineage>
</organism>
<dbReference type="Gramene" id="CDF37517">
    <property type="protein sequence ID" value="CDF37517"/>
    <property type="gene ID" value="CHC_T00005816001"/>
</dbReference>
<sequence>MPGWRPEDVRDLVSARSGGGGVWECSGTLIALGNGRELAHVEGIEEVLLEKRFQNTTDAESKQSVIHLTSSTGGRLRAPNALTHAATLLVRSSLFYTGLVAPHKKMNEFRYRPTTPARRVDAILSPPARVVVARDDAGGLVLTRKRAGHPDVATVIDTAPRRVRRQLAAAWTYVGRRAAQKNTGLTTPAVVERCDYTVTKEGGTWAWTRVGRCPAWYGRGQCVTYLSARRLDGGWRDVDDRVKEWMRVEGRTGPFCQDDVEAAAVTNLVESAEKKTRRKFLGLF</sequence>
<reference evidence="2" key="1">
    <citation type="journal article" date="2013" name="Proc. Natl. Acad. Sci. U.S.A.">
        <title>Genome structure and metabolic features in the red seaweed Chondrus crispus shed light on evolution of the Archaeplastida.</title>
        <authorList>
            <person name="Collen J."/>
            <person name="Porcel B."/>
            <person name="Carre W."/>
            <person name="Ball S.G."/>
            <person name="Chaparro C."/>
            <person name="Tonon T."/>
            <person name="Barbeyron T."/>
            <person name="Michel G."/>
            <person name="Noel B."/>
            <person name="Valentin K."/>
            <person name="Elias M."/>
            <person name="Artiguenave F."/>
            <person name="Arun A."/>
            <person name="Aury J.M."/>
            <person name="Barbosa-Neto J.F."/>
            <person name="Bothwell J.H."/>
            <person name="Bouget F.Y."/>
            <person name="Brillet L."/>
            <person name="Cabello-Hurtado F."/>
            <person name="Capella-Gutierrez S."/>
            <person name="Charrier B."/>
            <person name="Cladiere L."/>
            <person name="Cock J.M."/>
            <person name="Coelho S.M."/>
            <person name="Colleoni C."/>
            <person name="Czjzek M."/>
            <person name="Da Silva C."/>
            <person name="Delage L."/>
            <person name="Denoeud F."/>
            <person name="Deschamps P."/>
            <person name="Dittami S.M."/>
            <person name="Gabaldon T."/>
            <person name="Gachon C.M."/>
            <person name="Groisillier A."/>
            <person name="Herve C."/>
            <person name="Jabbari K."/>
            <person name="Katinka M."/>
            <person name="Kloareg B."/>
            <person name="Kowalczyk N."/>
            <person name="Labadie K."/>
            <person name="Leblanc C."/>
            <person name="Lopez P.J."/>
            <person name="McLachlan D.H."/>
            <person name="Meslet-Cladiere L."/>
            <person name="Moustafa A."/>
            <person name="Nehr Z."/>
            <person name="Nyvall Collen P."/>
            <person name="Panaud O."/>
            <person name="Partensky F."/>
            <person name="Poulain J."/>
            <person name="Rensing S.A."/>
            <person name="Rousvoal S."/>
            <person name="Samson G."/>
            <person name="Symeonidi A."/>
            <person name="Weissenbach J."/>
            <person name="Zambounis A."/>
            <person name="Wincker P."/>
            <person name="Boyen C."/>
        </authorList>
    </citation>
    <scope>NUCLEOTIDE SEQUENCE [LARGE SCALE GENOMIC DNA]</scope>
    <source>
        <strain evidence="2">cv. Stackhouse</strain>
    </source>
</reference>
<evidence type="ECO:0000313" key="1">
    <source>
        <dbReference type="EMBL" id="CDF37517.1"/>
    </source>
</evidence>
<name>R7QG85_CHOCR</name>
<dbReference type="OrthoDB" id="10530976at2759"/>
<dbReference type="EMBL" id="HG001847">
    <property type="protein sequence ID" value="CDF37517.1"/>
    <property type="molecule type" value="Genomic_DNA"/>
</dbReference>
<keyword evidence="2" id="KW-1185">Reference proteome</keyword>
<accession>R7QG85</accession>
<gene>
    <name evidence="1" type="ORF">CHC_T00005816001</name>
</gene>
<dbReference type="KEGG" id="ccp:CHC_T00005816001"/>
<dbReference type="GeneID" id="17325106"/>
<dbReference type="Proteomes" id="UP000012073">
    <property type="component" value="Unassembled WGS sequence"/>
</dbReference>